<proteinExistence type="predicted"/>
<dbReference type="STRING" id="1576369.SAMN05421753_11838"/>
<dbReference type="EMBL" id="FOQD01000018">
    <property type="protein sequence ID" value="SFJ31477.1"/>
    <property type="molecule type" value="Genomic_DNA"/>
</dbReference>
<dbReference type="Proteomes" id="UP000199518">
    <property type="component" value="Unassembled WGS sequence"/>
</dbReference>
<name>A0A1I3QDQ7_9PLAN</name>
<evidence type="ECO:0000313" key="2">
    <source>
        <dbReference type="Proteomes" id="UP000199518"/>
    </source>
</evidence>
<dbReference type="PANTHER" id="PTHR35866:SF1">
    <property type="entry name" value="YKGJ FAMILY CYSTEINE CLUSTER PROTEIN"/>
    <property type="match status" value="1"/>
</dbReference>
<evidence type="ECO:0008006" key="3">
    <source>
        <dbReference type="Google" id="ProtNLM"/>
    </source>
</evidence>
<gene>
    <name evidence="1" type="ORF">SAMN05421753_11838</name>
</gene>
<organism evidence="1 2">
    <name type="scientific">Planctomicrobium piriforme</name>
    <dbReference type="NCBI Taxonomy" id="1576369"/>
    <lineage>
        <taxon>Bacteria</taxon>
        <taxon>Pseudomonadati</taxon>
        <taxon>Planctomycetota</taxon>
        <taxon>Planctomycetia</taxon>
        <taxon>Planctomycetales</taxon>
        <taxon>Planctomycetaceae</taxon>
        <taxon>Planctomicrobium</taxon>
    </lineage>
</organism>
<protein>
    <recommendedName>
        <fullName evidence="3">Zinc-or iron-chelating domain-containing protein</fullName>
    </recommendedName>
</protein>
<dbReference type="Pfam" id="PF03692">
    <property type="entry name" value="CxxCxxCC"/>
    <property type="match status" value="1"/>
</dbReference>
<evidence type="ECO:0000313" key="1">
    <source>
        <dbReference type="EMBL" id="SFJ31477.1"/>
    </source>
</evidence>
<dbReference type="InterPro" id="IPR005358">
    <property type="entry name" value="Puta_zinc/iron-chelating_dom"/>
</dbReference>
<reference evidence="2" key="1">
    <citation type="submission" date="2016-10" db="EMBL/GenBank/DDBJ databases">
        <authorList>
            <person name="Varghese N."/>
            <person name="Submissions S."/>
        </authorList>
    </citation>
    <scope>NUCLEOTIDE SEQUENCE [LARGE SCALE GENOMIC DNA]</scope>
    <source>
        <strain evidence="2">DSM 26348</strain>
    </source>
</reference>
<dbReference type="PANTHER" id="PTHR35866">
    <property type="entry name" value="PUTATIVE-RELATED"/>
    <property type="match status" value="1"/>
</dbReference>
<accession>A0A1I3QDQ7</accession>
<keyword evidence="2" id="KW-1185">Reference proteome</keyword>
<sequence>MSDKPWYKDGLRFECSQCGDCCTGTPGYVWVNDEEVQAIARYLDKPVGELRLLYTRPARGKISLNEYANGDCVFFDPQRRGCTIYPVRPVQCRTWPFWQSNIETTSDWEATCRVCPGSGRGELVPLETIQERAERTGH</sequence>
<dbReference type="RefSeq" id="WP_092055033.1">
    <property type="nucleotide sequence ID" value="NZ_FOQD01000018.1"/>
</dbReference>
<dbReference type="OrthoDB" id="9810361at2"/>
<dbReference type="AlphaFoldDB" id="A0A1I3QDQ7"/>